<dbReference type="InterPro" id="IPR004307">
    <property type="entry name" value="TspO_MBR"/>
</dbReference>
<evidence type="ECO:0000256" key="6">
    <source>
        <dbReference type="SAM" id="MobiDB-lite"/>
    </source>
</evidence>
<sequence length="186" mass="20488">MNQDRPTPPPLPPKSAAPGRNARAPLSPRTWLALAGWLALAFVAAAVGSVASVQAPQFYGQLTQPAWAPPAWLFGPVWSTLYAMMGIAAWHVWREPEGPVRQRGLVLFCVQLALNALWSWLFFQWHLGAWALADIALLWACVAATLAAFWRLRPLAGALLVPYLAWITFAAALNFTIWRLNPQLLG</sequence>
<dbReference type="CDD" id="cd15904">
    <property type="entry name" value="TSPO_MBR"/>
    <property type="match status" value="1"/>
</dbReference>
<dbReference type="FunFam" id="1.20.1260.100:FF:000001">
    <property type="entry name" value="translocator protein 2"/>
    <property type="match status" value="1"/>
</dbReference>
<gene>
    <name evidence="8" type="ORF">SAMN05192589_11382</name>
</gene>
<evidence type="ECO:0000313" key="9">
    <source>
        <dbReference type="Proteomes" id="UP000198781"/>
    </source>
</evidence>
<feature type="transmembrane region" description="Helical" evidence="7">
    <location>
        <begin position="105"/>
        <end position="123"/>
    </location>
</feature>
<dbReference type="PANTHER" id="PTHR10057">
    <property type="entry name" value="PERIPHERAL-TYPE BENZODIAZEPINE RECEPTOR"/>
    <property type="match status" value="1"/>
</dbReference>
<evidence type="ECO:0000256" key="2">
    <source>
        <dbReference type="ARBA" id="ARBA00007524"/>
    </source>
</evidence>
<dbReference type="Proteomes" id="UP000198781">
    <property type="component" value="Unassembled WGS sequence"/>
</dbReference>
<dbReference type="PANTHER" id="PTHR10057:SF0">
    <property type="entry name" value="TRANSLOCATOR PROTEIN"/>
    <property type="match status" value="1"/>
</dbReference>
<dbReference type="GO" id="GO:0033013">
    <property type="term" value="P:tetrapyrrole metabolic process"/>
    <property type="evidence" value="ECO:0007669"/>
    <property type="project" value="UniProtKB-ARBA"/>
</dbReference>
<keyword evidence="3 7" id="KW-0812">Transmembrane</keyword>
<dbReference type="RefSeq" id="WP_092745177.1">
    <property type="nucleotide sequence ID" value="NZ_FMZC01000013.1"/>
</dbReference>
<feature type="region of interest" description="Disordered" evidence="6">
    <location>
        <begin position="1"/>
        <end position="23"/>
    </location>
</feature>
<name>A0A1G7AWN5_9BURK</name>
<organism evidence="8 9">
    <name type="scientific">Paracidovorax valerianellae</name>
    <dbReference type="NCBI Taxonomy" id="187868"/>
    <lineage>
        <taxon>Bacteria</taxon>
        <taxon>Pseudomonadati</taxon>
        <taxon>Pseudomonadota</taxon>
        <taxon>Betaproteobacteria</taxon>
        <taxon>Burkholderiales</taxon>
        <taxon>Comamonadaceae</taxon>
        <taxon>Paracidovorax</taxon>
    </lineage>
</organism>
<comment type="subcellular location">
    <subcellularLocation>
        <location evidence="1">Membrane</location>
        <topology evidence="1">Multi-pass membrane protein</topology>
    </subcellularLocation>
</comment>
<keyword evidence="5 7" id="KW-0472">Membrane</keyword>
<accession>A0A1G7AWN5</accession>
<reference evidence="8 9" key="1">
    <citation type="submission" date="2016-10" db="EMBL/GenBank/DDBJ databases">
        <authorList>
            <person name="de Groot N.N."/>
        </authorList>
    </citation>
    <scope>NUCLEOTIDE SEQUENCE [LARGE SCALE GENOMIC DNA]</scope>
    <source>
        <strain evidence="8 9">DSM 16619</strain>
    </source>
</reference>
<dbReference type="AlphaFoldDB" id="A0A1G7AWN5"/>
<proteinExistence type="inferred from homology"/>
<dbReference type="GO" id="GO:0016020">
    <property type="term" value="C:membrane"/>
    <property type="evidence" value="ECO:0007669"/>
    <property type="project" value="UniProtKB-SubCell"/>
</dbReference>
<evidence type="ECO:0000256" key="1">
    <source>
        <dbReference type="ARBA" id="ARBA00004141"/>
    </source>
</evidence>
<keyword evidence="4 7" id="KW-1133">Transmembrane helix</keyword>
<dbReference type="EMBL" id="FMZC01000013">
    <property type="protein sequence ID" value="SDE18987.1"/>
    <property type="molecule type" value="Genomic_DNA"/>
</dbReference>
<dbReference type="OrthoDB" id="9795496at2"/>
<dbReference type="STRING" id="187868.SAMN05192589_11382"/>
<evidence type="ECO:0000256" key="3">
    <source>
        <dbReference type="ARBA" id="ARBA00022692"/>
    </source>
</evidence>
<evidence type="ECO:0000313" key="8">
    <source>
        <dbReference type="EMBL" id="SDE18987.1"/>
    </source>
</evidence>
<dbReference type="Pfam" id="PF03073">
    <property type="entry name" value="TspO_MBR"/>
    <property type="match status" value="1"/>
</dbReference>
<evidence type="ECO:0000256" key="5">
    <source>
        <dbReference type="ARBA" id="ARBA00023136"/>
    </source>
</evidence>
<keyword evidence="9" id="KW-1185">Reference proteome</keyword>
<evidence type="ECO:0000256" key="4">
    <source>
        <dbReference type="ARBA" id="ARBA00022989"/>
    </source>
</evidence>
<dbReference type="Gene3D" id="1.20.1260.100">
    <property type="entry name" value="TspO/MBR protein"/>
    <property type="match status" value="1"/>
</dbReference>
<feature type="transmembrane region" description="Helical" evidence="7">
    <location>
        <begin position="129"/>
        <end position="150"/>
    </location>
</feature>
<protein>
    <submittedName>
        <fullName evidence="8">TspO and MBR related proteins</fullName>
    </submittedName>
</protein>
<dbReference type="InterPro" id="IPR038330">
    <property type="entry name" value="TspO/MBR-related_sf"/>
</dbReference>
<evidence type="ECO:0000256" key="7">
    <source>
        <dbReference type="SAM" id="Phobius"/>
    </source>
</evidence>
<feature type="transmembrane region" description="Helical" evidence="7">
    <location>
        <begin position="157"/>
        <end position="178"/>
    </location>
</feature>
<feature type="transmembrane region" description="Helical" evidence="7">
    <location>
        <begin position="71"/>
        <end position="93"/>
    </location>
</feature>
<feature type="compositionally biased region" description="Pro residues" evidence="6">
    <location>
        <begin position="1"/>
        <end position="15"/>
    </location>
</feature>
<feature type="transmembrane region" description="Helical" evidence="7">
    <location>
        <begin position="30"/>
        <end position="51"/>
    </location>
</feature>
<comment type="similarity">
    <text evidence="2">Belongs to the TspO/BZRP family.</text>
</comment>